<proteinExistence type="predicted"/>
<sequence length="421" mass="43271">MSTPMSTTRNLALPLIAAAQAQKHVTHNEALGLLDALVQIACLDKDRSEPPSAPAEGDRYLVPADPGGAWTGLGGQIACFQGGVWIGLAPRPGWLAWLVDEGEAYLFTGSGWTPLAATLRTLRDLAGLGVNTVPDAENRLAVKADGALFSWDETRAEAGDVRLALNKRAAGRDAALSFQAGFSARALLGLLGDDDLALKVSADGAAFVTALTVAAASGRVRLPAGLDGTPVGAADPAAGRFSALALVPEAADPAGGALGQVAVNGTDGALKWFDGARWARIANLAKFTARTNYDNYVPAGTWTRIAFNEAVSNDQGAFRAAQNRFVAPEAGLYRLGAALTYRRNGTGQPSLFEARFHRGGTPAGHGRAAAAGPLADGVTGLRLDAVLPLAAGETVEVFARLTGADGYAAAAESAFHGAQLP</sequence>
<dbReference type="AlphaFoldDB" id="A0AA37HJF8"/>
<dbReference type="InterPro" id="IPR021251">
    <property type="entry name" value="DUF2793"/>
</dbReference>
<evidence type="ECO:0000313" key="2">
    <source>
        <dbReference type="Proteomes" id="UP001055108"/>
    </source>
</evidence>
<keyword evidence="2" id="KW-1185">Reference proteome</keyword>
<organism evidence="1 2">
    <name type="scientific">Methylobacterium gregans</name>
    <dbReference type="NCBI Taxonomy" id="374424"/>
    <lineage>
        <taxon>Bacteria</taxon>
        <taxon>Pseudomonadati</taxon>
        <taxon>Pseudomonadota</taxon>
        <taxon>Alphaproteobacteria</taxon>
        <taxon>Hyphomicrobiales</taxon>
        <taxon>Methylobacteriaceae</taxon>
        <taxon>Methylobacterium</taxon>
    </lineage>
</organism>
<dbReference type="EMBL" id="BPQM01000002">
    <property type="protein sequence ID" value="GJD76924.1"/>
    <property type="molecule type" value="Genomic_DNA"/>
</dbReference>
<dbReference type="Gene3D" id="2.60.120.40">
    <property type="match status" value="1"/>
</dbReference>
<reference evidence="1" key="2">
    <citation type="submission" date="2021-08" db="EMBL/GenBank/DDBJ databases">
        <authorList>
            <person name="Tani A."/>
            <person name="Ola A."/>
            <person name="Ogura Y."/>
            <person name="Katsura K."/>
            <person name="Hayashi T."/>
        </authorList>
    </citation>
    <scope>NUCLEOTIDE SEQUENCE</scope>
    <source>
        <strain evidence="1">NBRC 103626</strain>
    </source>
</reference>
<protein>
    <recommendedName>
        <fullName evidence="3">C1q domain-containing protein</fullName>
    </recommendedName>
</protein>
<evidence type="ECO:0008006" key="3">
    <source>
        <dbReference type="Google" id="ProtNLM"/>
    </source>
</evidence>
<dbReference type="InterPro" id="IPR008983">
    <property type="entry name" value="Tumour_necrosis_fac-like_dom"/>
</dbReference>
<dbReference type="Pfam" id="PF10983">
    <property type="entry name" value="DUF2793"/>
    <property type="match status" value="1"/>
</dbReference>
<reference evidence="1" key="1">
    <citation type="journal article" date="2016" name="Front. Microbiol.">
        <title>Genome Sequence of the Piezophilic, Mesophilic Sulfate-Reducing Bacterium Desulfovibrio indicus J2T.</title>
        <authorList>
            <person name="Cao J."/>
            <person name="Maignien L."/>
            <person name="Shao Z."/>
            <person name="Alain K."/>
            <person name="Jebbar M."/>
        </authorList>
    </citation>
    <scope>NUCLEOTIDE SEQUENCE</scope>
    <source>
        <strain evidence="1">NBRC 103626</strain>
    </source>
</reference>
<gene>
    <name evidence="1" type="ORF">NBEOAGPD_0125</name>
</gene>
<dbReference type="SUPFAM" id="SSF49842">
    <property type="entry name" value="TNF-like"/>
    <property type="match status" value="1"/>
</dbReference>
<dbReference type="Proteomes" id="UP001055108">
    <property type="component" value="Unassembled WGS sequence"/>
</dbReference>
<name>A0AA37HJF8_9HYPH</name>
<accession>A0AA37HJF8</accession>
<comment type="caution">
    <text evidence="1">The sequence shown here is derived from an EMBL/GenBank/DDBJ whole genome shotgun (WGS) entry which is preliminary data.</text>
</comment>
<evidence type="ECO:0000313" key="1">
    <source>
        <dbReference type="EMBL" id="GJD76924.1"/>
    </source>
</evidence>
<dbReference type="RefSeq" id="WP_238300464.1">
    <property type="nucleotide sequence ID" value="NZ_BPQM01000002.1"/>
</dbReference>